<evidence type="ECO:0000313" key="1">
    <source>
        <dbReference type="EMBL" id="KAG7343943.1"/>
    </source>
</evidence>
<gene>
    <name evidence="1" type="ORF">IV203_021951</name>
</gene>
<sequence length="330" mass="36941">MNNTIPLDEALPWSPTVPRNVLICDSIDSKGDFVLQTMVVSQLSSSSKGRVFWLSGTSLAEQQIASSLKRMGCTDQGLDQYIRERRQTNNFTDTRKNRGGLIVRSLSAEVAHQLVENADDFQSETYLKEIYKNIKEWLQGDVRSSNSGDSDNAHLQNRFIHWIVLDDVSSMATVLGEKLVYSFVSSLLSLSHRSPNFGILLRCSNDVDQLAIKVMANEGKDQSGWVGAGGMYHKQYLKYNINAMVPWERVLETMVDAVVDVLPLPSGFSRDAHGRLIFTETPAGRGWGHEQLPASRKVLVGKGQAWNKLIVNYCIHDSGVRAIRLRETIK</sequence>
<dbReference type="Proteomes" id="UP000693970">
    <property type="component" value="Unassembled WGS sequence"/>
</dbReference>
<dbReference type="OrthoDB" id="42592at2759"/>
<comment type="caution">
    <text evidence="1">The sequence shown here is derived from an EMBL/GenBank/DDBJ whole genome shotgun (WGS) entry which is preliminary data.</text>
</comment>
<reference evidence="1" key="1">
    <citation type="journal article" date="2021" name="Sci. Rep.">
        <title>Diploid genomic architecture of Nitzschia inconspicua, an elite biomass production diatom.</title>
        <authorList>
            <person name="Oliver A."/>
            <person name="Podell S."/>
            <person name="Pinowska A."/>
            <person name="Traller J.C."/>
            <person name="Smith S.R."/>
            <person name="McClure R."/>
            <person name="Beliaev A."/>
            <person name="Bohutskyi P."/>
            <person name="Hill E.A."/>
            <person name="Rabines A."/>
            <person name="Zheng H."/>
            <person name="Allen L.Z."/>
            <person name="Kuo A."/>
            <person name="Grigoriev I.V."/>
            <person name="Allen A.E."/>
            <person name="Hazlebeck D."/>
            <person name="Allen E.E."/>
        </authorList>
    </citation>
    <scope>NUCLEOTIDE SEQUENCE</scope>
    <source>
        <strain evidence="1">Hildebrandi</strain>
    </source>
</reference>
<keyword evidence="2" id="KW-1185">Reference proteome</keyword>
<proteinExistence type="predicted"/>
<evidence type="ECO:0000313" key="2">
    <source>
        <dbReference type="Proteomes" id="UP000693970"/>
    </source>
</evidence>
<reference evidence="1" key="2">
    <citation type="submission" date="2021-04" db="EMBL/GenBank/DDBJ databases">
        <authorList>
            <person name="Podell S."/>
        </authorList>
    </citation>
    <scope>NUCLEOTIDE SEQUENCE</scope>
    <source>
        <strain evidence="1">Hildebrandi</strain>
    </source>
</reference>
<organism evidence="1 2">
    <name type="scientific">Nitzschia inconspicua</name>
    <dbReference type="NCBI Taxonomy" id="303405"/>
    <lineage>
        <taxon>Eukaryota</taxon>
        <taxon>Sar</taxon>
        <taxon>Stramenopiles</taxon>
        <taxon>Ochrophyta</taxon>
        <taxon>Bacillariophyta</taxon>
        <taxon>Bacillariophyceae</taxon>
        <taxon>Bacillariophycidae</taxon>
        <taxon>Bacillariales</taxon>
        <taxon>Bacillariaceae</taxon>
        <taxon>Nitzschia</taxon>
    </lineage>
</organism>
<name>A0A9K3KHT6_9STRA</name>
<dbReference type="AlphaFoldDB" id="A0A9K3KHT6"/>
<protein>
    <submittedName>
        <fullName evidence="1">Uncharacterized protein</fullName>
    </submittedName>
</protein>
<accession>A0A9K3KHT6</accession>
<dbReference type="EMBL" id="JAGRRH010000023">
    <property type="protein sequence ID" value="KAG7343943.1"/>
    <property type="molecule type" value="Genomic_DNA"/>
</dbReference>